<dbReference type="OrthoDB" id="10009953at2759"/>
<feature type="domain" description="BRCT" evidence="5">
    <location>
        <begin position="242"/>
        <end position="307"/>
    </location>
</feature>
<protein>
    <recommendedName>
        <fullName evidence="5">BRCT domain-containing protein</fullName>
    </recommendedName>
</protein>
<dbReference type="Proteomes" id="UP000663829">
    <property type="component" value="Unassembled WGS sequence"/>
</dbReference>
<feature type="compositionally biased region" description="Polar residues" evidence="4">
    <location>
        <begin position="778"/>
        <end position="799"/>
    </location>
</feature>
<dbReference type="EMBL" id="CAJOBC010000683">
    <property type="protein sequence ID" value="CAF3614618.1"/>
    <property type="molecule type" value="Genomic_DNA"/>
</dbReference>
<feature type="domain" description="BRCT" evidence="5">
    <location>
        <begin position="555"/>
        <end position="646"/>
    </location>
</feature>
<dbReference type="Gene3D" id="3.40.50.10190">
    <property type="entry name" value="BRCT domain"/>
    <property type="match status" value="6"/>
</dbReference>
<dbReference type="InterPro" id="IPR005024">
    <property type="entry name" value="Snf7_fam"/>
</dbReference>
<evidence type="ECO:0000256" key="4">
    <source>
        <dbReference type="SAM" id="MobiDB-lite"/>
    </source>
</evidence>
<dbReference type="GO" id="GO:0033314">
    <property type="term" value="P:mitotic DNA replication checkpoint signaling"/>
    <property type="evidence" value="ECO:0007669"/>
    <property type="project" value="TreeGrafter"/>
</dbReference>
<dbReference type="Pfam" id="PF03357">
    <property type="entry name" value="Snf7"/>
    <property type="match status" value="1"/>
</dbReference>
<dbReference type="CDD" id="cd00027">
    <property type="entry name" value="BRCT"/>
    <property type="match status" value="1"/>
</dbReference>
<evidence type="ECO:0000256" key="3">
    <source>
        <dbReference type="SAM" id="Coils"/>
    </source>
</evidence>
<evidence type="ECO:0000313" key="8">
    <source>
        <dbReference type="Proteomes" id="UP000663829"/>
    </source>
</evidence>
<feature type="coiled-coil region" evidence="3">
    <location>
        <begin position="3"/>
        <end position="120"/>
    </location>
</feature>
<name>A0A813UJ11_9BILA</name>
<dbReference type="EMBL" id="CAJNOQ010000683">
    <property type="protein sequence ID" value="CAF0827734.1"/>
    <property type="molecule type" value="Genomic_DNA"/>
</dbReference>
<feature type="domain" description="BRCT" evidence="5">
    <location>
        <begin position="327"/>
        <end position="415"/>
    </location>
</feature>
<feature type="domain" description="BRCT" evidence="5">
    <location>
        <begin position="689"/>
        <end position="754"/>
    </location>
</feature>
<feature type="region of interest" description="Disordered" evidence="4">
    <location>
        <begin position="1198"/>
        <end position="1236"/>
    </location>
</feature>
<feature type="domain" description="BRCT" evidence="5">
    <location>
        <begin position="934"/>
        <end position="1025"/>
    </location>
</feature>
<keyword evidence="3" id="KW-0175">Coiled coil</keyword>
<feature type="region of interest" description="Disordered" evidence="4">
    <location>
        <begin position="1094"/>
        <end position="1128"/>
    </location>
</feature>
<evidence type="ECO:0000259" key="5">
    <source>
        <dbReference type="PROSITE" id="PS50172"/>
    </source>
</evidence>
<feature type="region of interest" description="Disordered" evidence="4">
    <location>
        <begin position="1281"/>
        <end position="1308"/>
    </location>
</feature>
<dbReference type="PANTHER" id="PTHR13561:SF20">
    <property type="entry name" value="DNA TOPOISOMERASE 2-BINDING PROTEIN 1"/>
    <property type="match status" value="1"/>
</dbReference>
<evidence type="ECO:0000313" key="6">
    <source>
        <dbReference type="EMBL" id="CAF0827734.1"/>
    </source>
</evidence>
<dbReference type="SUPFAM" id="SSF52113">
    <property type="entry name" value="BRCT domain"/>
    <property type="match status" value="5"/>
</dbReference>
<feature type="compositionally biased region" description="Low complexity" evidence="4">
    <location>
        <begin position="1220"/>
        <end position="1229"/>
    </location>
</feature>
<dbReference type="CDD" id="cd17731">
    <property type="entry name" value="BRCT_TopBP1_rpt2_like"/>
    <property type="match status" value="1"/>
</dbReference>
<dbReference type="InterPro" id="IPR001357">
    <property type="entry name" value="BRCT_dom"/>
</dbReference>
<dbReference type="PROSITE" id="PS50172">
    <property type="entry name" value="BRCT"/>
    <property type="match status" value="5"/>
</dbReference>
<proteinExistence type="inferred from homology"/>
<dbReference type="PANTHER" id="PTHR13561">
    <property type="entry name" value="DNA REPLICATION REGULATOR DPB11-RELATED"/>
    <property type="match status" value="1"/>
</dbReference>
<organism evidence="6 8">
    <name type="scientific">Didymodactylos carnosus</name>
    <dbReference type="NCBI Taxonomy" id="1234261"/>
    <lineage>
        <taxon>Eukaryota</taxon>
        <taxon>Metazoa</taxon>
        <taxon>Spiralia</taxon>
        <taxon>Gnathifera</taxon>
        <taxon>Rotifera</taxon>
        <taxon>Eurotatoria</taxon>
        <taxon>Bdelloidea</taxon>
        <taxon>Philodinida</taxon>
        <taxon>Philodinidae</taxon>
        <taxon>Didymodactylos</taxon>
    </lineage>
</organism>
<evidence type="ECO:0000256" key="2">
    <source>
        <dbReference type="ARBA" id="ARBA00022737"/>
    </source>
</evidence>
<dbReference type="Pfam" id="PF00533">
    <property type="entry name" value="BRCT"/>
    <property type="match status" value="1"/>
</dbReference>
<dbReference type="InterPro" id="IPR059215">
    <property type="entry name" value="BRCT2_TopBP1-like"/>
</dbReference>
<dbReference type="GO" id="GO:0006270">
    <property type="term" value="P:DNA replication initiation"/>
    <property type="evidence" value="ECO:0007669"/>
    <property type="project" value="TreeGrafter"/>
</dbReference>
<reference evidence="6" key="1">
    <citation type="submission" date="2021-02" db="EMBL/GenBank/DDBJ databases">
        <authorList>
            <person name="Nowell W R."/>
        </authorList>
    </citation>
    <scope>NUCLEOTIDE SEQUENCE</scope>
</reference>
<dbReference type="Proteomes" id="UP000681722">
    <property type="component" value="Unassembled WGS sequence"/>
</dbReference>
<sequence length="1308" mass="149334">MQLKQQRDRLKQYKRRVETQLEKEREIAIELIKNGRKDRALLLLRKKRMLEAQLDKSEGILNNVEQLINELEFAQVEVDVVNRLRQGTDALKKMNEMLKLEDVEKLMEDTREAVEYQEEVTNALSGNLSHTDEREVLAELEEMIRPNVQHSHDQQSNLELVYQKLLDENLNVSWISEEEIFQTLPSTDNFYIIEPFQGPIFEHLKNIGVHLFGPPCILGSLSSDTSIPVVNYPIYAVSMRNMFITSSGVKKQIRDDIFQKIQLMGGRTDNQFVEITTHLVCDISGTEKYLAAVERNIPVYTSDWIVEVWNMCRKKICWAQDEQFNKYKCPLFKNLLFTTTGISSEDRLTIQSKIEQNGGKFTPHLTGDCTHLLCEKPEGEKYTFAKQRHLRIVKCQWLFDSVLKKQFMNEKDYIVTDDERLKTSTPNSSLNNQNRLMKHLNTNDISLSSICPYDNSSDTLAMDSNLYPTTVTLITTTIQTQRTQSALQPSSTTNSKITVTTKKTLPPNKTVQTDTTDTGQYKTNAIVSYPKNQLLSFSATRATMKQIHSMTSTTTTSKIFANLSFTMLNFSQKHDIDLLHKTIVDNGGCVCEDQHESFDYCIYPLTLSSYDKLSIGDIQYEKMVTNYWIFLCVESKQLLLLDTHFLYRPFCLNDKVREKEFQLNDCVISISGFNGMEKNGLTYLCQQVLGAHIQDAFVRKDVKTYKGSTHLISKEPDGQKYQAAINWNIPAVVSEWLFYICLNGQKTNEQDYQVKQWTKEKAIEFVNNHRQQQKDMFNEQQQQETCDTLSQQAPTDAEQTNNTTTVTPRTERRSKHSEGGNDASNNISLTPVATTTHDVLTEPSSCDEPWRKYLRAYRDSLETPPDKKRAPLPEPLTPLNVVGQRAIRQAIEKLKDMNTENGNGNNNGNASPDSQFQFYNIDNRQITDKCQTENSKKPLQNIIIYVSKKLARNKFSLHAQCTALGGKFVWIPDEKFTHLVFQGKLSEIQKEHKKAEEYKAFCVSPHWLQACEEAGQRVPENLYLCSYDPNRSLTFCQNEAQVCNDDVPSTSTTLSNTTTTTTTLFQTPTTQRLPNASNRTPTTYSKRSVNIATPRPIPKARSNDPRTKLSVNPCSSQIPSTPNLPLEEKPSFMQMTNVKEEQEISHLNVEQKDDDAAFSEQLLNDLQSSVAKLMSTTPTTNNNARIEIITTTTDDLLQTKTKLPHHHNLLSRGRSRKSSHNSNSHSSGGENKHPRDSILIEWLDETARAERKKINDEIENEQRVQNDGGNKVKQVLASKRGHEATTTIMHQPVPLTPTAPPIAKKSRS</sequence>
<accession>A0A813UJ11</accession>
<feature type="compositionally biased region" description="Polar residues" evidence="4">
    <location>
        <begin position="1109"/>
        <end position="1123"/>
    </location>
</feature>
<keyword evidence="8" id="KW-1185">Reference proteome</keyword>
<dbReference type="SMART" id="SM00292">
    <property type="entry name" value="BRCT"/>
    <property type="match status" value="5"/>
</dbReference>
<dbReference type="GO" id="GO:0007034">
    <property type="term" value="P:vacuolar transport"/>
    <property type="evidence" value="ECO:0007669"/>
    <property type="project" value="InterPro"/>
</dbReference>
<dbReference type="InterPro" id="IPR036420">
    <property type="entry name" value="BRCT_dom_sf"/>
</dbReference>
<evidence type="ECO:0000256" key="1">
    <source>
        <dbReference type="ARBA" id="ARBA00006190"/>
    </source>
</evidence>
<dbReference type="GO" id="GO:0007095">
    <property type="term" value="P:mitotic G2 DNA damage checkpoint signaling"/>
    <property type="evidence" value="ECO:0007669"/>
    <property type="project" value="TreeGrafter"/>
</dbReference>
<comment type="caution">
    <text evidence="6">The sequence shown here is derived from an EMBL/GenBank/DDBJ whole genome shotgun (WGS) entry which is preliminary data.</text>
</comment>
<comment type="similarity">
    <text evidence="1">Belongs to the SNF7 family.</text>
</comment>
<feature type="compositionally biased region" description="Basic residues" evidence="4">
    <location>
        <begin position="1202"/>
        <end position="1219"/>
    </location>
</feature>
<dbReference type="Pfam" id="PF12738">
    <property type="entry name" value="PTCB-BRCT"/>
    <property type="match status" value="3"/>
</dbReference>
<gene>
    <name evidence="6" type="ORF">GPM918_LOCUS4887</name>
    <name evidence="7" type="ORF">SRO942_LOCUS4888</name>
</gene>
<evidence type="ECO:0000313" key="7">
    <source>
        <dbReference type="EMBL" id="CAF3614618.1"/>
    </source>
</evidence>
<feature type="region of interest" description="Disordered" evidence="4">
    <location>
        <begin position="772"/>
        <end position="828"/>
    </location>
</feature>
<keyword evidence="2" id="KW-0677">Repeat</keyword>